<reference evidence="8 9" key="1">
    <citation type="submission" date="2020-04" db="EMBL/GenBank/DDBJ databases">
        <title>Genome sequencing of novel species.</title>
        <authorList>
            <person name="Heo J."/>
            <person name="Kim S.-J."/>
            <person name="Kim J.-S."/>
            <person name="Hong S.-B."/>
            <person name="Kwon S.-W."/>
        </authorList>
    </citation>
    <scope>NUCLEOTIDE SEQUENCE [LARGE SCALE GENOMIC DNA]</scope>
    <source>
        <strain evidence="8 9">MFER-1</strain>
    </source>
</reference>
<dbReference type="Pfam" id="PF00041">
    <property type="entry name" value="fn3"/>
    <property type="match status" value="1"/>
</dbReference>
<dbReference type="InterPro" id="IPR028994">
    <property type="entry name" value="Integrin_alpha_N"/>
</dbReference>
<dbReference type="Gene3D" id="2.40.128.340">
    <property type="match status" value="1"/>
</dbReference>
<dbReference type="SUPFAM" id="SSF69318">
    <property type="entry name" value="Integrin alpha N-terminal domain"/>
    <property type="match status" value="1"/>
</dbReference>
<evidence type="ECO:0000256" key="3">
    <source>
        <dbReference type="ARBA" id="ARBA00022837"/>
    </source>
</evidence>
<sequence>MSKGIHQRARRPLALIAGLLSGMLALPAGAFAAGLLQEAEDYRLASVSYEMTVGDFNRDGLADLAVGVYGTNTVQIRLGNGDGTFRTGESYAVEFPANLATGDFNGDGKLDLFTYHIHTTNNGESGGGIYVTTPYGTTLFGNGDGTFANPVPFFPQTGIFPPTDSIPIVGDFNGDGKSDVAVTLNGWVAVALGDETGSLKLSHLTPQITSAIKDCQASDLDGDGKTDLVCISDTAPRTLTALYSNGEGTFAVAPDIWAGASPVALDSYDVNGDGLGDVVVSDSSAPGIYIVFGSRDRILNQSSSFLTDIDAQGLSHGDYDEDGRTDIALVREDRISLLLGREDGAYSTADVYAPGAGHSIQPGSSVSEMFNGDNRSDIAVLTSLNNSSSHLLVFNSVVPGTFRLSSSAYSAAEGDGSVTFAVYRDGGSYGTATVDYATADGTATAGSDYEASNGTLAFGPGETLRTISVPILDDSVHETDETFTLSLSNPSEGAAIGTPASAAATIVDDDPSAPLPDTEAPTWPAGASLDATGIASTSLSLGWPAASDNVSVEAYEIYVGGNPAPIATVTGSVYAYPVSGLTSGTEYAFTVVAKDAANNESSGLSRTVSTAAIPPSAPGGTNGTAAPLSGNANARELVLFANGKPLPLTPEFASRIAEYTATTDAEEIEIRLTPEEESTVVKLDNAIILGTKRLSLRMGINPIEFSLKAQDGTLKKIAIRIERIPPAPAEKACSFADLDGHWAKARLCDATKSGIVQGVSAEAFEPDRPVTRAEFAAMLARTLGNSSDNGRPPGIPFVDAEDIPAWATSAIRYAAANGILTGYPDGSVRSGEPVSRAEMAAMIARAMKWTTTAVSTVFSDDRDIPSWAKPYIQAAYEKGILLGTGNNRFVPGAPATRAESAVTMLRLLERLGR</sequence>
<keyword evidence="3" id="KW-0106">Calcium</keyword>
<proteinExistence type="predicted"/>
<name>A0A7Z2VME9_9BACL</name>
<feature type="domain" description="SLH" evidence="7">
    <location>
        <begin position="794"/>
        <end position="857"/>
    </location>
</feature>
<dbReference type="KEGG" id="cheb:HH215_22895"/>
<dbReference type="EMBL" id="CP051680">
    <property type="protein sequence ID" value="QJD85752.1"/>
    <property type="molecule type" value="Genomic_DNA"/>
</dbReference>
<feature type="region of interest" description="Disordered" evidence="4">
    <location>
        <begin position="609"/>
        <end position="628"/>
    </location>
</feature>
<dbReference type="GO" id="GO:0007154">
    <property type="term" value="P:cell communication"/>
    <property type="evidence" value="ECO:0007669"/>
    <property type="project" value="InterPro"/>
</dbReference>
<dbReference type="SUPFAM" id="SSF141072">
    <property type="entry name" value="CalX-like"/>
    <property type="match status" value="1"/>
</dbReference>
<dbReference type="GO" id="GO:0016020">
    <property type="term" value="C:membrane"/>
    <property type="evidence" value="ECO:0007669"/>
    <property type="project" value="InterPro"/>
</dbReference>
<feature type="chain" id="PRO_5030678591" evidence="5">
    <location>
        <begin position="33"/>
        <end position="913"/>
    </location>
</feature>
<feature type="domain" description="SLH" evidence="7">
    <location>
        <begin position="858"/>
        <end position="913"/>
    </location>
</feature>
<dbReference type="SMART" id="SM00237">
    <property type="entry name" value="Calx_beta"/>
    <property type="match status" value="1"/>
</dbReference>
<evidence type="ECO:0000256" key="4">
    <source>
        <dbReference type="SAM" id="MobiDB-lite"/>
    </source>
</evidence>
<dbReference type="InterPro" id="IPR013517">
    <property type="entry name" value="FG-GAP"/>
</dbReference>
<dbReference type="AlphaFoldDB" id="A0A7Z2VME9"/>
<dbReference type="PROSITE" id="PS50853">
    <property type="entry name" value="FN3"/>
    <property type="match status" value="1"/>
</dbReference>
<dbReference type="Gene3D" id="2.60.40.2030">
    <property type="match status" value="1"/>
</dbReference>
<dbReference type="PANTHER" id="PTHR46580:SF4">
    <property type="entry name" value="ATP_GTP-BINDING PROTEIN"/>
    <property type="match status" value="1"/>
</dbReference>
<evidence type="ECO:0000313" key="9">
    <source>
        <dbReference type="Proteomes" id="UP000502248"/>
    </source>
</evidence>
<keyword evidence="1 5" id="KW-0732">Signal</keyword>
<gene>
    <name evidence="8" type="ORF">HH215_22895</name>
</gene>
<dbReference type="InterPro" id="IPR013783">
    <property type="entry name" value="Ig-like_fold"/>
</dbReference>
<dbReference type="Pfam" id="PF00395">
    <property type="entry name" value="SLH"/>
    <property type="match status" value="3"/>
</dbReference>
<protein>
    <submittedName>
        <fullName evidence="8">Uncharacterized protein</fullName>
    </submittedName>
</protein>
<feature type="domain" description="Fibronectin type-III" evidence="6">
    <location>
        <begin position="525"/>
        <end position="616"/>
    </location>
</feature>
<dbReference type="Proteomes" id="UP000502248">
    <property type="component" value="Chromosome"/>
</dbReference>
<dbReference type="InterPro" id="IPR001119">
    <property type="entry name" value="SLH_dom"/>
</dbReference>
<dbReference type="PANTHER" id="PTHR46580">
    <property type="entry name" value="SENSOR KINASE-RELATED"/>
    <property type="match status" value="1"/>
</dbReference>
<dbReference type="InterPro" id="IPR003644">
    <property type="entry name" value="Calx_beta"/>
</dbReference>
<feature type="domain" description="SLH" evidence="7">
    <location>
        <begin position="730"/>
        <end position="793"/>
    </location>
</feature>
<dbReference type="InterPro" id="IPR003961">
    <property type="entry name" value="FN3_dom"/>
</dbReference>
<organism evidence="8 9">
    <name type="scientific">Cohnella herbarum</name>
    <dbReference type="NCBI Taxonomy" id="2728023"/>
    <lineage>
        <taxon>Bacteria</taxon>
        <taxon>Bacillati</taxon>
        <taxon>Bacillota</taxon>
        <taxon>Bacilli</taxon>
        <taxon>Bacillales</taxon>
        <taxon>Paenibacillaceae</taxon>
        <taxon>Cohnella</taxon>
    </lineage>
</organism>
<dbReference type="Pfam" id="PF13517">
    <property type="entry name" value="FG-GAP_3"/>
    <property type="match status" value="2"/>
</dbReference>
<evidence type="ECO:0000256" key="1">
    <source>
        <dbReference type="ARBA" id="ARBA00022729"/>
    </source>
</evidence>
<feature type="signal peptide" evidence="5">
    <location>
        <begin position="1"/>
        <end position="32"/>
    </location>
</feature>
<dbReference type="Gene3D" id="2.60.40.10">
    <property type="entry name" value="Immunoglobulins"/>
    <property type="match status" value="1"/>
</dbReference>
<evidence type="ECO:0000256" key="2">
    <source>
        <dbReference type="ARBA" id="ARBA00022737"/>
    </source>
</evidence>
<keyword evidence="2" id="KW-0677">Repeat</keyword>
<dbReference type="InterPro" id="IPR036116">
    <property type="entry name" value="FN3_sf"/>
</dbReference>
<dbReference type="InterPro" id="IPR038081">
    <property type="entry name" value="CalX-like_sf"/>
</dbReference>
<evidence type="ECO:0000259" key="7">
    <source>
        <dbReference type="PROSITE" id="PS51272"/>
    </source>
</evidence>
<dbReference type="CDD" id="cd00063">
    <property type="entry name" value="FN3"/>
    <property type="match status" value="1"/>
</dbReference>
<evidence type="ECO:0000313" key="8">
    <source>
        <dbReference type="EMBL" id="QJD85752.1"/>
    </source>
</evidence>
<evidence type="ECO:0000256" key="5">
    <source>
        <dbReference type="SAM" id="SignalP"/>
    </source>
</evidence>
<evidence type="ECO:0000259" key="6">
    <source>
        <dbReference type="PROSITE" id="PS50853"/>
    </source>
</evidence>
<dbReference type="Pfam" id="PF03160">
    <property type="entry name" value="Calx-beta"/>
    <property type="match status" value="1"/>
</dbReference>
<dbReference type="Gene3D" id="2.130.10.130">
    <property type="entry name" value="Integrin alpha, N-terminal"/>
    <property type="match status" value="1"/>
</dbReference>
<dbReference type="SMART" id="SM00060">
    <property type="entry name" value="FN3"/>
    <property type="match status" value="1"/>
</dbReference>
<accession>A0A7Z2VME9</accession>
<dbReference type="SUPFAM" id="SSF49265">
    <property type="entry name" value="Fibronectin type III"/>
    <property type="match status" value="1"/>
</dbReference>
<keyword evidence="9" id="KW-1185">Reference proteome</keyword>
<dbReference type="PROSITE" id="PS51272">
    <property type="entry name" value="SLH"/>
    <property type="match status" value="3"/>
</dbReference>
<dbReference type="RefSeq" id="WP_169282012.1">
    <property type="nucleotide sequence ID" value="NZ_CP051680.1"/>
</dbReference>